<reference evidence="1 2" key="1">
    <citation type="journal article" date="2013" name="Genome Announc.">
        <title>Draft Genome Sequence of Cyclobacterium qasimii Strain M12-11BT, Isolated from Arctic Marine Sediment.</title>
        <authorList>
            <person name="Shivaji S."/>
            <person name="Ara S."/>
            <person name="Singh A."/>
            <person name="Kumar Pinnaka A."/>
        </authorList>
    </citation>
    <scope>NUCLEOTIDE SEQUENCE [LARGE SCALE GENOMIC DNA]</scope>
    <source>
        <strain evidence="1 2">M12-11B</strain>
    </source>
</reference>
<name>S7WQ22_9BACT</name>
<gene>
    <name evidence="1" type="ORF">ADICYQ_4901</name>
</gene>
<sequence>MLSHVYSYNFNPESHLSHCLTNFFKVKLNTNKGFFSLKDPYYLPK</sequence>
<dbReference type="EMBL" id="ATNM01000156">
    <property type="protein sequence ID" value="EPR66203.1"/>
    <property type="molecule type" value="Genomic_DNA"/>
</dbReference>
<evidence type="ECO:0000313" key="2">
    <source>
        <dbReference type="Proteomes" id="UP000014974"/>
    </source>
</evidence>
<dbReference type="AlphaFoldDB" id="S7WQ22"/>
<accession>S7WQ22</accession>
<dbReference type="Proteomes" id="UP000014974">
    <property type="component" value="Unassembled WGS sequence"/>
</dbReference>
<proteinExistence type="predicted"/>
<protein>
    <submittedName>
        <fullName evidence="1">Uncharacterized protein</fullName>
    </submittedName>
</protein>
<dbReference type="STRING" id="641524.ADICYQ_4901"/>
<organism evidence="1 2">
    <name type="scientific">Cyclobacterium qasimii M12-11B</name>
    <dbReference type="NCBI Taxonomy" id="641524"/>
    <lineage>
        <taxon>Bacteria</taxon>
        <taxon>Pseudomonadati</taxon>
        <taxon>Bacteroidota</taxon>
        <taxon>Cytophagia</taxon>
        <taxon>Cytophagales</taxon>
        <taxon>Cyclobacteriaceae</taxon>
        <taxon>Cyclobacterium</taxon>
    </lineage>
</organism>
<evidence type="ECO:0000313" key="1">
    <source>
        <dbReference type="EMBL" id="EPR66203.1"/>
    </source>
</evidence>
<comment type="caution">
    <text evidence="1">The sequence shown here is derived from an EMBL/GenBank/DDBJ whole genome shotgun (WGS) entry which is preliminary data.</text>
</comment>